<feature type="transmembrane region" description="Helical" evidence="11">
    <location>
        <begin position="356"/>
        <end position="376"/>
    </location>
</feature>
<proteinExistence type="predicted"/>
<dbReference type="InterPro" id="IPR004694">
    <property type="entry name" value="Hydroxy_aa_transpt"/>
</dbReference>
<dbReference type="AlphaFoldDB" id="A0AAJ0Y6M3"/>
<keyword evidence="9 11" id="KW-0472">Membrane</keyword>
<feature type="transmembrane region" description="Helical" evidence="11">
    <location>
        <begin position="255"/>
        <end position="278"/>
    </location>
</feature>
<keyword evidence="7" id="KW-0029">Amino-acid transport</keyword>
<evidence type="ECO:0000313" key="13">
    <source>
        <dbReference type="Proteomes" id="UP000195540"/>
    </source>
</evidence>
<evidence type="ECO:0000256" key="3">
    <source>
        <dbReference type="ARBA" id="ARBA00022475"/>
    </source>
</evidence>
<dbReference type="GO" id="GO:0015293">
    <property type="term" value="F:symporter activity"/>
    <property type="evidence" value="ECO:0007669"/>
    <property type="project" value="UniProtKB-KW"/>
</dbReference>
<dbReference type="Proteomes" id="UP000195540">
    <property type="component" value="Chromosome"/>
</dbReference>
<keyword evidence="5 11" id="KW-0812">Transmembrane</keyword>
<dbReference type="RefSeq" id="WP_087726649.1">
    <property type="nucleotide sequence ID" value="NZ_BGKS01000028.1"/>
</dbReference>
<evidence type="ECO:0000256" key="5">
    <source>
        <dbReference type="ARBA" id="ARBA00022692"/>
    </source>
</evidence>
<comment type="catalytic activity">
    <reaction evidence="10">
        <text>L-serine(in) + H(+)(in) = L-serine(out) + H(+)(out)</text>
        <dbReference type="Rhea" id="RHEA:28887"/>
        <dbReference type="ChEBI" id="CHEBI:15378"/>
        <dbReference type="ChEBI" id="CHEBI:33384"/>
    </reaction>
    <physiologicalReaction direction="right-to-left" evidence="10">
        <dbReference type="Rhea" id="RHEA:28889"/>
    </physiologicalReaction>
</comment>
<feature type="transmembrane region" description="Helical" evidence="11">
    <location>
        <begin position="411"/>
        <end position="432"/>
    </location>
</feature>
<feature type="transmembrane region" description="Helical" evidence="11">
    <location>
        <begin position="52"/>
        <end position="70"/>
    </location>
</feature>
<dbReference type="PANTHER" id="PTHR35334:SF2">
    <property type="entry name" value="SERINE TRANSPORTER SDAC"/>
    <property type="match status" value="1"/>
</dbReference>
<keyword evidence="8 11" id="KW-1133">Transmembrane helix</keyword>
<keyword evidence="4" id="KW-0997">Cell inner membrane</keyword>
<protein>
    <submittedName>
        <fullName evidence="12">HAAAP family serine/threonine permease</fullName>
    </submittedName>
</protein>
<evidence type="ECO:0000256" key="6">
    <source>
        <dbReference type="ARBA" id="ARBA00022847"/>
    </source>
</evidence>
<evidence type="ECO:0000256" key="11">
    <source>
        <dbReference type="SAM" id="Phobius"/>
    </source>
</evidence>
<comment type="subcellular location">
    <subcellularLocation>
        <location evidence="1">Cell inner membrane</location>
        <topology evidence="1">Multi-pass membrane protein</topology>
    </subcellularLocation>
</comment>
<dbReference type="NCBIfam" id="TIGR00814">
    <property type="entry name" value="stp"/>
    <property type="match status" value="1"/>
</dbReference>
<dbReference type="GO" id="GO:0015171">
    <property type="term" value="F:amino acid transmembrane transporter activity"/>
    <property type="evidence" value="ECO:0007669"/>
    <property type="project" value="InterPro"/>
</dbReference>
<dbReference type="GO" id="GO:0005886">
    <property type="term" value="C:plasma membrane"/>
    <property type="evidence" value="ECO:0007669"/>
    <property type="project" value="UniProtKB-SubCell"/>
</dbReference>
<feature type="transmembrane region" description="Helical" evidence="11">
    <location>
        <begin position="305"/>
        <end position="323"/>
    </location>
</feature>
<evidence type="ECO:0000256" key="1">
    <source>
        <dbReference type="ARBA" id="ARBA00004429"/>
    </source>
</evidence>
<evidence type="ECO:0000256" key="8">
    <source>
        <dbReference type="ARBA" id="ARBA00022989"/>
    </source>
</evidence>
<feature type="transmembrane region" description="Helical" evidence="11">
    <location>
        <begin position="27"/>
        <end position="46"/>
    </location>
</feature>
<sequence>MDTTKAGSIAQGNTQSDYKTWRKSDTVWMLGLYGTAIGAGVLFLPINAGIGGLIPLLIMLVLAFPMTFFAHRGMCRFVLSGKNPGEDITEVVEEHFGKTAGVLITLLYFFAIYPILLVYSVAITNTVESFIVHQMHMTAPPRAILSLVLIVGIMCIIRFGEQAIVKAMSVLVFPFVAILMVLALYLIPEWNGAILDTLSFDHASTSGMSQGLLVTLWLAIPVMVFSFNHSPIISAFAVAKREEYGDNAEKKCSRILAYAHIMMVITVMFFVFSCVFSLTPENLAEAKEQNISILSYLANHFEAPVIAYIAPFIAFVAITKSFLGHYLGAREGFNGLIIKGMRGIGKNVEKDRLNKITALFMLVTTWIVATLNPSILGMIETLGGPIIAMLLFLMPMYAIRKVPAMKKYQGHISNVFVVIMGLIAISAVFYTLGNSFINYFFN</sequence>
<feature type="transmembrane region" description="Helical" evidence="11">
    <location>
        <begin position="207"/>
        <end position="227"/>
    </location>
</feature>
<feature type="transmembrane region" description="Helical" evidence="11">
    <location>
        <begin position="167"/>
        <end position="187"/>
    </location>
</feature>
<feature type="transmembrane region" description="Helical" evidence="11">
    <location>
        <begin position="143"/>
        <end position="160"/>
    </location>
</feature>
<feature type="transmembrane region" description="Helical" evidence="11">
    <location>
        <begin position="102"/>
        <end position="123"/>
    </location>
</feature>
<evidence type="ECO:0000256" key="10">
    <source>
        <dbReference type="ARBA" id="ARBA00047996"/>
    </source>
</evidence>
<keyword evidence="2" id="KW-0813">Transport</keyword>
<reference evidence="12 13" key="1">
    <citation type="submission" date="2017-05" db="EMBL/GenBank/DDBJ databases">
        <title>Whole genome sequencing of Proteus mirabilis AR_0155.</title>
        <authorList>
            <person name="Conlan S."/>
            <person name="Thomas P.J."/>
            <person name="Mullikin J."/>
            <person name="Frank K.M."/>
            <person name="Segre J.A."/>
        </authorList>
    </citation>
    <scope>NUCLEOTIDE SEQUENCE [LARGE SCALE GENOMIC DNA]</scope>
    <source>
        <strain evidence="12 13">AR_0155</strain>
    </source>
</reference>
<evidence type="ECO:0000256" key="9">
    <source>
        <dbReference type="ARBA" id="ARBA00023136"/>
    </source>
</evidence>
<evidence type="ECO:0000256" key="4">
    <source>
        <dbReference type="ARBA" id="ARBA00022519"/>
    </source>
</evidence>
<dbReference type="InterPro" id="IPR018227">
    <property type="entry name" value="Amino_acid_transport_2"/>
</dbReference>
<keyword evidence="3" id="KW-1003">Cell membrane</keyword>
<keyword evidence="6" id="KW-0769">Symport</keyword>
<evidence type="ECO:0000256" key="2">
    <source>
        <dbReference type="ARBA" id="ARBA00022448"/>
    </source>
</evidence>
<evidence type="ECO:0000313" key="12">
    <source>
        <dbReference type="EMBL" id="ARX35520.1"/>
    </source>
</evidence>
<evidence type="ECO:0000256" key="7">
    <source>
        <dbReference type="ARBA" id="ARBA00022970"/>
    </source>
</evidence>
<feature type="transmembrane region" description="Helical" evidence="11">
    <location>
        <begin position="382"/>
        <end position="399"/>
    </location>
</feature>
<name>A0AAJ0Y6M3_PROMI</name>
<organism evidence="12 13">
    <name type="scientific">Proteus mirabilis</name>
    <dbReference type="NCBI Taxonomy" id="584"/>
    <lineage>
        <taxon>Bacteria</taxon>
        <taxon>Pseudomonadati</taxon>
        <taxon>Pseudomonadota</taxon>
        <taxon>Gammaproteobacteria</taxon>
        <taxon>Enterobacterales</taxon>
        <taxon>Morganellaceae</taxon>
        <taxon>Proteus</taxon>
    </lineage>
</organism>
<gene>
    <name evidence="12" type="ORF">AM402_15615</name>
</gene>
<dbReference type="Pfam" id="PF03222">
    <property type="entry name" value="Trp_Tyr_perm"/>
    <property type="match status" value="1"/>
</dbReference>
<accession>A0AAJ0Y6M3</accession>
<dbReference type="EMBL" id="CP021694">
    <property type="protein sequence ID" value="ARX35520.1"/>
    <property type="molecule type" value="Genomic_DNA"/>
</dbReference>
<dbReference type="PANTHER" id="PTHR35334">
    <property type="entry name" value="SERINE TRANSPORTER"/>
    <property type="match status" value="1"/>
</dbReference>